<keyword evidence="1" id="KW-0472">Membrane</keyword>
<keyword evidence="1" id="KW-1133">Transmembrane helix</keyword>
<organism evidence="2">
    <name type="scientific">Myoviridae sp. ctaOv25</name>
    <dbReference type="NCBI Taxonomy" id="2827290"/>
    <lineage>
        <taxon>Viruses</taxon>
        <taxon>Duplodnaviria</taxon>
        <taxon>Heunggongvirae</taxon>
        <taxon>Uroviricota</taxon>
        <taxon>Caudoviricetes</taxon>
    </lineage>
</organism>
<accession>A0A8S5R521</accession>
<feature type="transmembrane region" description="Helical" evidence="1">
    <location>
        <begin position="57"/>
        <end position="80"/>
    </location>
</feature>
<protein>
    <submittedName>
        <fullName evidence="2">Uncharacterized protein</fullName>
    </submittedName>
</protein>
<proteinExistence type="predicted"/>
<feature type="transmembrane region" description="Helical" evidence="1">
    <location>
        <begin position="7"/>
        <end position="26"/>
    </location>
</feature>
<dbReference type="EMBL" id="BK015820">
    <property type="protein sequence ID" value="DAE26535.1"/>
    <property type="molecule type" value="Genomic_DNA"/>
</dbReference>
<sequence>MMDSTVITGLVVGFVWLDMVLSWFMYHMFAEDTWNEKYYFCPHIIYNHTKCNWVGSALISILFIALSNLYILYLILYWIFHVGRNNKKHNIN</sequence>
<evidence type="ECO:0000256" key="1">
    <source>
        <dbReference type="SAM" id="Phobius"/>
    </source>
</evidence>
<reference evidence="2" key="1">
    <citation type="journal article" date="2021" name="Proc. Natl. Acad. Sci. U.S.A.">
        <title>A Catalog of Tens of Thousands of Viruses from Human Metagenomes Reveals Hidden Associations with Chronic Diseases.</title>
        <authorList>
            <person name="Tisza M.J."/>
            <person name="Buck C.B."/>
        </authorList>
    </citation>
    <scope>NUCLEOTIDE SEQUENCE</scope>
    <source>
        <strain evidence="2">CtaOv25</strain>
    </source>
</reference>
<keyword evidence="1" id="KW-0812">Transmembrane</keyword>
<name>A0A8S5R521_9CAUD</name>
<evidence type="ECO:0000313" key="2">
    <source>
        <dbReference type="EMBL" id="DAE26535.1"/>
    </source>
</evidence>